<sequence>MSLPKDAAAAAIVTPAAPPTGRLARLIQFQAVRIAEQTQALDDVQAMRAAYAAHEGIQERLLTRSDRLAPQLGIEQALAGGRERLAVVALLAAFLVAVLSYSLVLSVVGHDRRINAMAALVAVLGPHFLSLLLWFLALLFGGSGGGLAKGLLNLSTRLPGLGGQASRLLLQATLEVMGRSRGLSAWLFGLMTHLVWSLAFVFTLLGLLMAFSFLSYQLSWETTILDGEAFARFAHMTGRLPALFGFATPAVDHMLDGHGDHRAWAIWLMGCTLVYGLGLRLVLVILSGLRARSLLAGLALADGSDPYVRRLMARFDAMQAAQVLDAESPAAGRSVNTHLATDHQAGLAVIGFELPDSQGWPAIAAWQHGLLLARTDGALAGKRQLLEHLQQLAPAHLLLVCNAGASPDRATERFLRAAAACAGHSALLLESVPGHQESAQRWRDWLAEIRIEPPLEAVFDAAVDAAAWASTGVSQHG</sequence>
<evidence type="ECO:0000313" key="3">
    <source>
        <dbReference type="Proteomes" id="UP001209701"/>
    </source>
</evidence>
<protein>
    <submittedName>
        <fullName evidence="2">DUF2868 domain-containing protein</fullName>
    </submittedName>
</protein>
<proteinExistence type="predicted"/>
<feature type="transmembrane region" description="Helical" evidence="1">
    <location>
        <begin position="264"/>
        <end position="286"/>
    </location>
</feature>
<feature type="transmembrane region" description="Helical" evidence="1">
    <location>
        <begin position="85"/>
        <end position="104"/>
    </location>
</feature>
<name>A0ABT2YM48_9BURK</name>
<dbReference type="Proteomes" id="UP001209701">
    <property type="component" value="Unassembled WGS sequence"/>
</dbReference>
<dbReference type="EMBL" id="JAJIRN010000012">
    <property type="protein sequence ID" value="MCV2371139.1"/>
    <property type="molecule type" value="Genomic_DNA"/>
</dbReference>
<keyword evidence="1" id="KW-0812">Transmembrane</keyword>
<evidence type="ECO:0000313" key="2">
    <source>
        <dbReference type="EMBL" id="MCV2371139.1"/>
    </source>
</evidence>
<dbReference type="InterPro" id="IPR021296">
    <property type="entry name" value="DUF2868"/>
</dbReference>
<dbReference type="RefSeq" id="WP_263573717.1">
    <property type="nucleotide sequence ID" value="NZ_JAJIRN010000012.1"/>
</dbReference>
<keyword evidence="3" id="KW-1185">Reference proteome</keyword>
<gene>
    <name evidence="2" type="ORF">LNV07_23875</name>
</gene>
<reference evidence="2 3" key="1">
    <citation type="submission" date="2021-11" db="EMBL/GenBank/DDBJ databases">
        <authorList>
            <person name="Liang Q."/>
            <person name="Mou H."/>
            <person name="Liu Z."/>
        </authorList>
    </citation>
    <scope>NUCLEOTIDE SEQUENCE [LARGE SCALE GENOMIC DNA]</scope>
    <source>
        <strain evidence="2 3">CHU3</strain>
    </source>
</reference>
<accession>A0ABT2YM48</accession>
<keyword evidence="1" id="KW-0472">Membrane</keyword>
<feature type="transmembrane region" description="Helical" evidence="1">
    <location>
        <begin position="185"/>
        <end position="211"/>
    </location>
</feature>
<keyword evidence="1" id="KW-1133">Transmembrane helix</keyword>
<dbReference type="Pfam" id="PF11067">
    <property type="entry name" value="DUF2868"/>
    <property type="match status" value="1"/>
</dbReference>
<organism evidence="2 3">
    <name type="scientific">Roseateles oligotrophus</name>
    <dbReference type="NCBI Taxonomy" id="1769250"/>
    <lineage>
        <taxon>Bacteria</taxon>
        <taxon>Pseudomonadati</taxon>
        <taxon>Pseudomonadota</taxon>
        <taxon>Betaproteobacteria</taxon>
        <taxon>Burkholderiales</taxon>
        <taxon>Sphaerotilaceae</taxon>
        <taxon>Roseateles</taxon>
    </lineage>
</organism>
<comment type="caution">
    <text evidence="2">The sequence shown here is derived from an EMBL/GenBank/DDBJ whole genome shotgun (WGS) entry which is preliminary data.</text>
</comment>
<evidence type="ECO:0000256" key="1">
    <source>
        <dbReference type="SAM" id="Phobius"/>
    </source>
</evidence>
<feature type="transmembrane region" description="Helical" evidence="1">
    <location>
        <begin position="116"/>
        <end position="140"/>
    </location>
</feature>